<sequence length="110" mass="12673">MTTLLWYLFHHCVSEYNSRCQLPPLQFFAVWYLGSLSQTDSNCPIWMTESPCKGVPSTVKCDKRKSINGFVFGNYLPKEQSALRLPQEVLKNSVLPVALWEIFVEFPTPK</sequence>
<name>A0A2H6N069_9SAUR</name>
<reference evidence="1" key="2">
    <citation type="submission" date="2017-12" db="EMBL/GenBank/DDBJ databases">
        <title>Coralsnake Venomics: Analyses of Venom Gland Transcriptomes and Proteomes of Six Brazilian Taxa.</title>
        <authorList>
            <person name="Aird S.D."/>
            <person name="Jorge da Silva N."/>
            <person name="Qiu L."/>
            <person name="Villar-Briones A."/>
            <person name="Aparecida-Saddi V."/>
            <person name="Campos-Telles M.P."/>
            <person name="Grau M."/>
            <person name="Mikheyev A.S."/>
        </authorList>
    </citation>
    <scope>NUCLEOTIDE SEQUENCE</scope>
    <source>
        <tissue evidence="1">Venom_gland</tissue>
    </source>
</reference>
<accession>A0A2H6N069</accession>
<evidence type="ECO:0000313" key="1">
    <source>
        <dbReference type="EMBL" id="LAA21691.1"/>
    </source>
</evidence>
<dbReference type="EMBL" id="IACI01021059">
    <property type="protein sequence ID" value="LAA21691.1"/>
    <property type="molecule type" value="Transcribed_RNA"/>
</dbReference>
<protein>
    <submittedName>
        <fullName evidence="1">Uncharacterized protein</fullName>
    </submittedName>
</protein>
<organism evidence="1">
    <name type="scientific">Micrurus carvalhoi</name>
    <dbReference type="NCBI Taxonomy" id="3147026"/>
    <lineage>
        <taxon>Eukaryota</taxon>
        <taxon>Metazoa</taxon>
        <taxon>Chordata</taxon>
        <taxon>Craniata</taxon>
        <taxon>Vertebrata</taxon>
        <taxon>Euteleostomi</taxon>
        <taxon>Lepidosauria</taxon>
        <taxon>Squamata</taxon>
        <taxon>Bifurcata</taxon>
        <taxon>Unidentata</taxon>
        <taxon>Episquamata</taxon>
        <taxon>Toxicofera</taxon>
        <taxon>Serpentes</taxon>
        <taxon>Colubroidea</taxon>
        <taxon>Elapidae</taxon>
        <taxon>Elapinae</taxon>
        <taxon>Micrurus</taxon>
    </lineage>
</organism>
<proteinExistence type="predicted"/>
<reference evidence="1" key="1">
    <citation type="submission" date="2017-07" db="EMBL/GenBank/DDBJ databases">
        <authorList>
            <person name="Mikheyev A."/>
            <person name="Grau M."/>
        </authorList>
    </citation>
    <scope>NUCLEOTIDE SEQUENCE</scope>
    <source>
        <tissue evidence="1">Venom_gland</tissue>
    </source>
</reference>
<dbReference type="AlphaFoldDB" id="A0A2H6N069"/>